<name>A0A5N7J3A3_9CLOT</name>
<feature type="domain" description="Flagellar hook-associated protein 2 C-terminal" evidence="7">
    <location>
        <begin position="341"/>
        <end position="652"/>
    </location>
</feature>
<dbReference type="PANTHER" id="PTHR30288">
    <property type="entry name" value="FLAGELLAR CAP/ASSEMBLY PROTEIN FLID"/>
    <property type="match status" value="1"/>
</dbReference>
<dbReference type="Pfam" id="PF02465">
    <property type="entry name" value="FliD_N"/>
    <property type="match status" value="1"/>
</dbReference>
<comment type="subcellular location">
    <subcellularLocation>
        <location evidence="5">Secreted</location>
    </subcellularLocation>
    <subcellularLocation>
        <location evidence="5">Bacterial flagellum</location>
    </subcellularLocation>
</comment>
<sequence length="665" mass="70012">MTSIYASSTSATSSTSSASLLRIPGMASGIDTDAVVKSMVSNYQIKIDKANQDKQTLSWKQEGYRDIIKGIKGLQEYYDPLSSKYMLSGNSLNTNTATNSDSTIVSGKPSSSAKAGVYKVEVQQLAEQAKISGSSLNSTIPVTTASDWSGATLNFSGGSIVLDPDILADGKTDTILDVVANINNKISTSGDTDLVGKVSASYVTDATGSYIKFSSTNSSSLDVKTVGNTPLGSITKINSGISSSSKLSDLNSGNMGFSLSYDSATIATPIAISATSTDTIQSLMDKVKSATSGAVTMSIDDVTGKISFQSKNYGSASSLQISAVTGDSSKLGIAIGSKQGKDAIVSITEPGQTATTTTQSSNQFAVNGVTYNISGVSKAGVTSNVSVTANSDTAVTNIKSFIEDYNTLISTINTKLTETKNKNYAPLTDAQKTSMSESQIKAWETKAKVGILRKDDYLSSLSTQLRGTFYSPVYTNYDKVDPSTGKVALNFGKYGTGAIGIDISKDYLDGGKLVITDEAKLKDAIANNTDEFKKLFIGDSSATLGSTEAYIGSKQYNEDGIFKKMDTIIRDYVSAPGLGNDGTYSLSGYMNIFVNKQYDHSASGTSGKNTLSDQVYSKTLSVTKFQAQLEAASTRYYAKFTALETAMSKLNSQQSSLSSMLGTSS</sequence>
<keyword evidence="5" id="KW-0964">Secreted</keyword>
<keyword evidence="4 5" id="KW-0975">Bacterial flagellum</keyword>
<dbReference type="GO" id="GO:0005576">
    <property type="term" value="C:extracellular region"/>
    <property type="evidence" value="ECO:0007669"/>
    <property type="project" value="UniProtKB-SubCell"/>
</dbReference>
<evidence type="ECO:0000256" key="1">
    <source>
        <dbReference type="ARBA" id="ARBA00009764"/>
    </source>
</evidence>
<evidence type="ECO:0000256" key="3">
    <source>
        <dbReference type="ARBA" id="ARBA00023054"/>
    </source>
</evidence>
<evidence type="ECO:0000256" key="5">
    <source>
        <dbReference type="RuleBase" id="RU362066"/>
    </source>
</evidence>
<comment type="subunit">
    <text evidence="2 5">Homopentamer.</text>
</comment>
<accession>A0A5N7J3A3</accession>
<dbReference type="Pfam" id="PF07195">
    <property type="entry name" value="FliD_C"/>
    <property type="match status" value="1"/>
</dbReference>
<evidence type="ECO:0000313" key="8">
    <source>
        <dbReference type="EMBL" id="MPQ63220.1"/>
    </source>
</evidence>
<comment type="function">
    <text evidence="5">Required for morphogenesis and for the elongation of the flagellar filament by facilitating polymerization of the flagellin monomers at the tip of growing filament. Forms a capping structure, which prevents flagellin subunits (transported through the central channel of the flagellum) from leaking out without polymerization at the distal end.</text>
</comment>
<keyword evidence="3" id="KW-0175">Coiled coil</keyword>
<dbReference type="PANTHER" id="PTHR30288:SF0">
    <property type="entry name" value="FLAGELLAR HOOK-ASSOCIATED PROTEIN 2"/>
    <property type="match status" value="1"/>
</dbReference>
<dbReference type="AlphaFoldDB" id="A0A5N7J3A3"/>
<gene>
    <name evidence="8" type="ORF">E4V82_14010</name>
</gene>
<evidence type="ECO:0000313" key="9">
    <source>
        <dbReference type="Proteomes" id="UP000342249"/>
    </source>
</evidence>
<evidence type="ECO:0000256" key="2">
    <source>
        <dbReference type="ARBA" id="ARBA00011255"/>
    </source>
</evidence>
<dbReference type="RefSeq" id="WP_152752749.1">
    <property type="nucleotide sequence ID" value="NZ_SPSE01000033.1"/>
</dbReference>
<comment type="similarity">
    <text evidence="1 5">Belongs to the FliD family.</text>
</comment>
<protein>
    <recommendedName>
        <fullName evidence="5">Flagellar hook-associated protein 2</fullName>
        <shortName evidence="5">HAP2</shortName>
    </recommendedName>
    <alternativeName>
        <fullName evidence="5">Flagellar cap protein</fullName>
    </alternativeName>
</protein>
<comment type="caution">
    <text evidence="8">The sequence shown here is derived from an EMBL/GenBank/DDBJ whole genome shotgun (WGS) entry which is preliminary data.</text>
</comment>
<organism evidence="8 9">
    <name type="scientific">Clostridium estertheticum</name>
    <dbReference type="NCBI Taxonomy" id="238834"/>
    <lineage>
        <taxon>Bacteria</taxon>
        <taxon>Bacillati</taxon>
        <taxon>Bacillota</taxon>
        <taxon>Clostridia</taxon>
        <taxon>Eubacteriales</taxon>
        <taxon>Clostridiaceae</taxon>
        <taxon>Clostridium</taxon>
    </lineage>
</organism>
<dbReference type="Proteomes" id="UP000342249">
    <property type="component" value="Unassembled WGS sequence"/>
</dbReference>
<evidence type="ECO:0000256" key="4">
    <source>
        <dbReference type="ARBA" id="ARBA00023143"/>
    </source>
</evidence>
<evidence type="ECO:0000259" key="7">
    <source>
        <dbReference type="Pfam" id="PF07195"/>
    </source>
</evidence>
<dbReference type="InterPro" id="IPR040026">
    <property type="entry name" value="FliD"/>
</dbReference>
<dbReference type="GO" id="GO:0009424">
    <property type="term" value="C:bacterial-type flagellum hook"/>
    <property type="evidence" value="ECO:0007669"/>
    <property type="project" value="UniProtKB-UniRule"/>
</dbReference>
<dbReference type="InterPro" id="IPR003481">
    <property type="entry name" value="FliD_N"/>
</dbReference>
<evidence type="ECO:0000259" key="6">
    <source>
        <dbReference type="Pfam" id="PF02465"/>
    </source>
</evidence>
<proteinExistence type="inferred from homology"/>
<feature type="domain" description="Flagellar hook-associated protein 2 N-terminal" evidence="6">
    <location>
        <begin position="28"/>
        <end position="128"/>
    </location>
</feature>
<reference evidence="8 9" key="1">
    <citation type="journal article" date="2019" name="Lett. Appl. Microbiol.">
        <title>A case of 'blown pack' spoilage of vacuum-packaged pork likely associated with Clostridium estertheticum in Canada.</title>
        <authorList>
            <person name="Zhang P."/>
            <person name="Ward P."/>
            <person name="McMullen L.M."/>
            <person name="Yang X."/>
        </authorList>
    </citation>
    <scope>NUCLEOTIDE SEQUENCE [LARGE SCALE GENOMIC DNA]</scope>
    <source>
        <strain evidence="8 9">MA19</strain>
    </source>
</reference>
<dbReference type="EMBL" id="SPSF01000032">
    <property type="protein sequence ID" value="MPQ63220.1"/>
    <property type="molecule type" value="Genomic_DNA"/>
</dbReference>
<dbReference type="InterPro" id="IPR010809">
    <property type="entry name" value="FliD_C"/>
</dbReference>
<dbReference type="GO" id="GO:0071973">
    <property type="term" value="P:bacterial-type flagellum-dependent cell motility"/>
    <property type="evidence" value="ECO:0007669"/>
    <property type="project" value="TreeGrafter"/>
</dbReference>
<dbReference type="GO" id="GO:0007155">
    <property type="term" value="P:cell adhesion"/>
    <property type="evidence" value="ECO:0007669"/>
    <property type="project" value="InterPro"/>
</dbReference>
<dbReference type="GO" id="GO:0009421">
    <property type="term" value="C:bacterial-type flagellum filament cap"/>
    <property type="evidence" value="ECO:0007669"/>
    <property type="project" value="InterPro"/>
</dbReference>